<dbReference type="InterPro" id="IPR004843">
    <property type="entry name" value="Calcineurin-like_PHP"/>
</dbReference>
<evidence type="ECO:0000313" key="2">
    <source>
        <dbReference type="EMBL" id="MSS76971.1"/>
    </source>
</evidence>
<keyword evidence="3" id="KW-1185">Reference proteome</keyword>
<name>A0A6N7VDM7_9FIRM</name>
<dbReference type="EMBL" id="VULQ01000001">
    <property type="protein sequence ID" value="MSS76971.1"/>
    <property type="molecule type" value="Genomic_DNA"/>
</dbReference>
<evidence type="ECO:0000313" key="3">
    <source>
        <dbReference type="Proteomes" id="UP000441925"/>
    </source>
</evidence>
<sequence length="230" mass="26942">MIYALADLHLDYTEEKSMEIFGEAWDGYQEKIFKNWQNIINDEDSVLIAGDISWAMTEKNAYNDLKRIDNLKGKKILLKGNHDYWRQSLKKLNDLNLRSISFLQNNSFEVEGYDICGTRGWISRDFKDFDEHDEKIFKRELQRLRNSLEYNKKGNKKIVMLHYPPLNSDKSLNEFFRICKGYKVESIVYGHLHGPGHKQIVEGIFDGIKLKCISGDYVDFKAERISLNGS</sequence>
<dbReference type="InterPro" id="IPR029052">
    <property type="entry name" value="Metallo-depent_PP-like"/>
</dbReference>
<dbReference type="InterPro" id="IPR051158">
    <property type="entry name" value="Metallophosphoesterase_sf"/>
</dbReference>
<comment type="caution">
    <text evidence="2">The sequence shown here is derived from an EMBL/GenBank/DDBJ whole genome shotgun (WGS) entry which is preliminary data.</text>
</comment>
<dbReference type="GO" id="GO:0016787">
    <property type="term" value="F:hydrolase activity"/>
    <property type="evidence" value="ECO:0007669"/>
    <property type="project" value="InterPro"/>
</dbReference>
<protein>
    <submittedName>
        <fullName evidence="2">Serine/threonine protein phosphatase</fullName>
    </submittedName>
</protein>
<evidence type="ECO:0000259" key="1">
    <source>
        <dbReference type="Pfam" id="PF00149"/>
    </source>
</evidence>
<dbReference type="RefSeq" id="WP_154538825.1">
    <property type="nucleotide sequence ID" value="NZ_JAXDSU010000100.1"/>
</dbReference>
<dbReference type="SUPFAM" id="SSF56300">
    <property type="entry name" value="Metallo-dependent phosphatases"/>
    <property type="match status" value="1"/>
</dbReference>
<dbReference type="Proteomes" id="UP000441925">
    <property type="component" value="Unassembled WGS sequence"/>
</dbReference>
<reference evidence="2 3" key="1">
    <citation type="submission" date="2019-08" db="EMBL/GenBank/DDBJ databases">
        <title>In-depth cultivation of the pig gut microbiome towards novel bacterial diversity and tailored functional studies.</title>
        <authorList>
            <person name="Wylensek D."/>
            <person name="Hitch T.C.A."/>
            <person name="Clavel T."/>
        </authorList>
    </citation>
    <scope>NUCLEOTIDE SEQUENCE [LARGE SCALE GENOMIC DNA]</scope>
    <source>
        <strain evidence="2 3">WCA-380-WT-2B</strain>
    </source>
</reference>
<dbReference type="Pfam" id="PF00149">
    <property type="entry name" value="Metallophos"/>
    <property type="match status" value="1"/>
</dbReference>
<organism evidence="2 3">
    <name type="scientific">Anaerococcus porci</name>
    <dbReference type="NCBI Taxonomy" id="2652269"/>
    <lineage>
        <taxon>Bacteria</taxon>
        <taxon>Bacillati</taxon>
        <taxon>Bacillota</taxon>
        <taxon>Tissierellia</taxon>
        <taxon>Tissierellales</taxon>
        <taxon>Peptoniphilaceae</taxon>
        <taxon>Anaerococcus</taxon>
    </lineage>
</organism>
<dbReference type="PANTHER" id="PTHR31302">
    <property type="entry name" value="TRANSMEMBRANE PROTEIN WITH METALLOPHOSPHOESTERASE DOMAIN-RELATED"/>
    <property type="match status" value="1"/>
</dbReference>
<dbReference type="Gene3D" id="3.60.21.10">
    <property type="match status" value="1"/>
</dbReference>
<dbReference type="AlphaFoldDB" id="A0A6N7VDM7"/>
<dbReference type="InterPro" id="IPR014578">
    <property type="entry name" value="Pesterase_CT488"/>
</dbReference>
<dbReference type="PANTHER" id="PTHR31302:SF22">
    <property type="entry name" value="PHOSPHOESTERASE"/>
    <property type="match status" value="1"/>
</dbReference>
<gene>
    <name evidence="2" type="ORF">FYJ26_00720</name>
</gene>
<accession>A0A6N7VDM7</accession>
<dbReference type="PIRSF" id="PIRSF033094">
    <property type="entry name" value="Pesterase_CT488"/>
    <property type="match status" value="1"/>
</dbReference>
<feature type="domain" description="Calcineurin-like phosphoesterase" evidence="1">
    <location>
        <begin position="2"/>
        <end position="195"/>
    </location>
</feature>
<proteinExistence type="predicted"/>